<evidence type="ECO:0008006" key="8">
    <source>
        <dbReference type="Google" id="ProtNLM"/>
    </source>
</evidence>
<sequence length="1250" mass="139688">MAETAIQCNVLKVIEHGIPTTSAMVKVQQPYPIPTATLLTKCFLPTAMNAHLPERFRGPQPRKGHQSFTDGPENDLDYKLNLDIRNYFVKQGDIAPTSSKDQWLATSKVPTHEELGETMAEVFSNKISGPYRNKSQYLKVQYSLQREDAVGSLRDAIHDFQNNPQTMDTQKFVIYDQVHFLGFTFARKGLAARIRFTTNRAGKKISWETSKRLTSGTLVALVRANDELSDFKGLITAVVAARPLAGVQAQEPEIDVYLSRPEDIRIDPQDEWLMIEAKQGYYEAYRHTLEALKMLSQEKFPFSDQICLLQPNTQPPEYIQQYSTMNLSAAAEPQQKEAYANVAVANEWPAVPQNTLDDSQWQAYREIITKSLSIIQGPPGTGKTFVSKIALQTLVENSKPGDPPIIIAAQTNHALDQLLRQVSVFEPNFIRLGGRSTSLEIKKRALFEIRQQERIKQIPGGLMGRSNSALDKKAKEMLEILAPIRSDIRHDKDPFSTEHSPATDVLVTLGVLNAQQAKSLEDGAAQWISASNKDEGPLHIWLDRALHPFVLQYTQDTFGFEAVEDEDLEFEQLRENEDSAGINDEEDMEMLKGPFTGINDKFTVDSPTAVDLRKAERQLDSMNDLWKVPQYLRGPMYSIIRSRAFDAIQRKFVKAAKEYASLVTQSLIGKWEQDALYLSRARVIGLTTTGLSKYRALISALKPRICLIEEAAEVLEAPVTVACVESLQHLILVGDHQQLQGHCSVQELEGEPFFLAVSLFERLVNNGMPYKTLLRQRRMDPQFRRLISSVYPTLTDHPVVLNRNIEPWGMGTLRLFFFKHNWAEERDASMSTFNDEEAKFIAGFYRYLQQNGVKEDRITVLTFYNGQRKRLLREIKRLMGGQAVYHNVKTVDSYQGEENDIVLLSLVRSNPEGKIGFLANINRVTVALSRAKYGFYLFGDASILTGGSTQWASVAKMMAGPPPRIAATLPVQCKNHGRTSLVENADQWDDIDAGGCTRPCEKKLVCGHPCPQRCHPSSHDGIQCTSACSKVLSCGHDCDKACFENCDCPCEEFAAYTRGERDSRIGQNGPGQKKLSVQSGTGQNIPVSASTSYLRPQFPTPMDSPVDVNKQSRRAGPPGESIVDKISGLFAPGKPASGNINTKSVQNQSRDKWTHFAKVEVKASDERRTGQVAIKVKESISLIDFESAPLATESSSGVENEKVQELEAGRSRFVHEFRVPRGDGMTKSKDSNGQTNAKGASTERKHTTAK</sequence>
<evidence type="ECO:0000256" key="2">
    <source>
        <dbReference type="SAM" id="MobiDB-lite"/>
    </source>
</evidence>
<feature type="domain" description="ZNFX1" evidence="5">
    <location>
        <begin position="168"/>
        <end position="278"/>
    </location>
</feature>
<comment type="caution">
    <text evidence="6">The sequence shown here is derived from an EMBL/GenBank/DDBJ whole genome shotgun (WGS) entry which is preliminary data.</text>
</comment>
<dbReference type="Pfam" id="PF25396">
    <property type="entry name" value="ZNFX1"/>
    <property type="match status" value="1"/>
</dbReference>
<feature type="compositionally biased region" description="Basic and acidic residues" evidence="2">
    <location>
        <begin position="1199"/>
        <end position="1230"/>
    </location>
</feature>
<dbReference type="InterPro" id="IPR041679">
    <property type="entry name" value="DNA2/NAM7-like_C"/>
</dbReference>
<dbReference type="GO" id="GO:0031380">
    <property type="term" value="C:nuclear RNA-directed RNA polymerase complex"/>
    <property type="evidence" value="ECO:0007669"/>
    <property type="project" value="TreeGrafter"/>
</dbReference>
<evidence type="ECO:0000313" key="6">
    <source>
        <dbReference type="EMBL" id="RVX71407.1"/>
    </source>
</evidence>
<dbReference type="Proteomes" id="UP000288859">
    <property type="component" value="Unassembled WGS sequence"/>
</dbReference>
<keyword evidence="1" id="KW-0347">Helicase</keyword>
<dbReference type="GO" id="GO:0004386">
    <property type="term" value="F:helicase activity"/>
    <property type="evidence" value="ECO:0007669"/>
    <property type="project" value="InterPro"/>
</dbReference>
<keyword evidence="1" id="KW-0547">Nucleotide-binding</keyword>
<feature type="compositionally biased region" description="Polar residues" evidence="2">
    <location>
        <begin position="1075"/>
        <end position="1094"/>
    </location>
</feature>
<name>A0A438N6Y9_EXOME</name>
<feature type="region of interest" description="Disordered" evidence="2">
    <location>
        <begin position="1061"/>
        <end position="1148"/>
    </location>
</feature>
<dbReference type="InterPro" id="IPR045055">
    <property type="entry name" value="DNA2/NAM7-like"/>
</dbReference>
<organism evidence="6 7">
    <name type="scientific">Exophiala mesophila</name>
    <name type="common">Black yeast-like fungus</name>
    <dbReference type="NCBI Taxonomy" id="212818"/>
    <lineage>
        <taxon>Eukaryota</taxon>
        <taxon>Fungi</taxon>
        <taxon>Dikarya</taxon>
        <taxon>Ascomycota</taxon>
        <taxon>Pezizomycotina</taxon>
        <taxon>Eurotiomycetes</taxon>
        <taxon>Chaetothyriomycetidae</taxon>
        <taxon>Chaetothyriales</taxon>
        <taxon>Herpotrichiellaceae</taxon>
        <taxon>Exophiala</taxon>
    </lineage>
</organism>
<dbReference type="CDD" id="cd18808">
    <property type="entry name" value="SF1_C_Upf1"/>
    <property type="match status" value="1"/>
</dbReference>
<feature type="domain" description="DNA2/NAM7 helicase-like C-terminal" evidence="4">
    <location>
        <begin position="756"/>
        <end position="941"/>
    </location>
</feature>
<dbReference type="AlphaFoldDB" id="A0A438N6Y9"/>
<dbReference type="GO" id="GO:0031048">
    <property type="term" value="P:regulatory ncRNA-mediated heterochromatin formation"/>
    <property type="evidence" value="ECO:0007669"/>
    <property type="project" value="TreeGrafter"/>
</dbReference>
<dbReference type="InterPro" id="IPR047187">
    <property type="entry name" value="SF1_C_Upf1"/>
</dbReference>
<feature type="region of interest" description="Disordered" evidence="2">
    <location>
        <begin position="1193"/>
        <end position="1250"/>
    </location>
</feature>
<dbReference type="InterPro" id="IPR041677">
    <property type="entry name" value="DNA2/NAM7_AAA_11"/>
</dbReference>
<dbReference type="PANTHER" id="PTHR10887">
    <property type="entry name" value="DNA2/NAM7 HELICASE FAMILY"/>
    <property type="match status" value="1"/>
</dbReference>
<dbReference type="SUPFAM" id="SSF52540">
    <property type="entry name" value="P-loop containing nucleoside triphosphate hydrolases"/>
    <property type="match status" value="1"/>
</dbReference>
<proteinExistence type="predicted"/>
<feature type="compositionally biased region" description="Basic and acidic residues" evidence="2">
    <location>
        <begin position="1241"/>
        <end position="1250"/>
    </location>
</feature>
<dbReference type="PANTHER" id="PTHR10887:SF341">
    <property type="entry name" value="NFX1-TYPE ZINC FINGER-CONTAINING PROTEIN 1"/>
    <property type="match status" value="1"/>
</dbReference>
<evidence type="ECO:0000256" key="1">
    <source>
        <dbReference type="ARBA" id="ARBA00022806"/>
    </source>
</evidence>
<evidence type="ECO:0000313" key="7">
    <source>
        <dbReference type="Proteomes" id="UP000288859"/>
    </source>
</evidence>
<gene>
    <name evidence="6" type="ORF">B0A52_04979</name>
</gene>
<keyword evidence="1" id="KW-0067">ATP-binding</keyword>
<evidence type="ECO:0000259" key="3">
    <source>
        <dbReference type="Pfam" id="PF13086"/>
    </source>
</evidence>
<dbReference type="VEuPathDB" id="FungiDB:PV10_05849"/>
<dbReference type="Pfam" id="PF13086">
    <property type="entry name" value="AAA_11"/>
    <property type="match status" value="2"/>
</dbReference>
<dbReference type="InterPro" id="IPR027417">
    <property type="entry name" value="P-loop_NTPase"/>
</dbReference>
<dbReference type="InterPro" id="IPR057373">
    <property type="entry name" value="ZNFX1"/>
</dbReference>
<dbReference type="EMBL" id="NAJM01000017">
    <property type="protein sequence ID" value="RVX71407.1"/>
    <property type="molecule type" value="Genomic_DNA"/>
</dbReference>
<dbReference type="Gene3D" id="3.40.50.300">
    <property type="entry name" value="P-loop containing nucleotide triphosphate hydrolases"/>
    <property type="match status" value="3"/>
</dbReference>
<evidence type="ECO:0000259" key="5">
    <source>
        <dbReference type="Pfam" id="PF25396"/>
    </source>
</evidence>
<dbReference type="CDD" id="cd06008">
    <property type="entry name" value="NF-X1-zinc-finger"/>
    <property type="match status" value="1"/>
</dbReference>
<reference evidence="6 7" key="1">
    <citation type="submission" date="2017-03" db="EMBL/GenBank/DDBJ databases">
        <title>Genomes of endolithic fungi from Antarctica.</title>
        <authorList>
            <person name="Coleine C."/>
            <person name="Masonjones S."/>
            <person name="Stajich J.E."/>
        </authorList>
    </citation>
    <scope>NUCLEOTIDE SEQUENCE [LARGE SCALE GENOMIC DNA]</scope>
    <source>
        <strain evidence="6 7">CCFEE 6314</strain>
    </source>
</reference>
<feature type="domain" description="DNA2/NAM7 helicase helicase" evidence="3">
    <location>
        <begin position="675"/>
        <end position="740"/>
    </location>
</feature>
<keyword evidence="1" id="KW-0378">Hydrolase</keyword>
<evidence type="ECO:0000259" key="4">
    <source>
        <dbReference type="Pfam" id="PF13087"/>
    </source>
</evidence>
<dbReference type="Pfam" id="PF13087">
    <property type="entry name" value="AAA_12"/>
    <property type="match status" value="1"/>
</dbReference>
<feature type="domain" description="DNA2/NAM7 helicase helicase" evidence="3">
    <location>
        <begin position="356"/>
        <end position="493"/>
    </location>
</feature>
<protein>
    <recommendedName>
        <fullName evidence="8">Helicase ATP-binding domain-containing protein</fullName>
    </recommendedName>
</protein>
<feature type="compositionally biased region" description="Polar residues" evidence="2">
    <location>
        <begin position="1138"/>
        <end position="1148"/>
    </location>
</feature>
<accession>A0A438N6Y9</accession>
<dbReference type="OrthoDB" id="409395at2759"/>